<dbReference type="EMBL" id="ATLV01023803">
    <property type="status" value="NOT_ANNOTATED_CDS"/>
    <property type="molecule type" value="Genomic_DNA"/>
</dbReference>
<reference evidence="1 3" key="1">
    <citation type="journal article" date="2014" name="BMC Genomics">
        <title>Genome sequence of Anopheles sinensis provides insight into genetics basis of mosquito competence for malaria parasites.</title>
        <authorList>
            <person name="Zhou D."/>
            <person name="Zhang D."/>
            <person name="Ding G."/>
            <person name="Shi L."/>
            <person name="Hou Q."/>
            <person name="Ye Y."/>
            <person name="Xu Y."/>
            <person name="Zhou H."/>
            <person name="Xiong C."/>
            <person name="Li S."/>
            <person name="Yu J."/>
            <person name="Hong S."/>
            <person name="Yu X."/>
            <person name="Zou P."/>
            <person name="Chen C."/>
            <person name="Chang X."/>
            <person name="Wang W."/>
            <person name="Lv Y."/>
            <person name="Sun Y."/>
            <person name="Ma L."/>
            <person name="Shen B."/>
            <person name="Zhu C."/>
        </authorList>
    </citation>
    <scope>NUCLEOTIDE SEQUENCE [LARGE SCALE GENOMIC DNA]</scope>
</reference>
<protein>
    <submittedName>
        <fullName evidence="1 2">Uncharacterized protein</fullName>
    </submittedName>
</protein>
<evidence type="ECO:0000313" key="2">
    <source>
        <dbReference type="EnsemblMetazoa" id="ASIC017645-PA"/>
    </source>
</evidence>
<gene>
    <name evidence="1" type="ORF">ZHAS_00017645</name>
</gene>
<accession>A0A084WHD4</accession>
<dbReference type="AlphaFoldDB" id="A0A084WHD4"/>
<dbReference type="EMBL" id="KE525346">
    <property type="protein sequence ID" value="KFB49628.1"/>
    <property type="molecule type" value="Genomic_DNA"/>
</dbReference>
<dbReference type="EnsemblMetazoa" id="ASIC017645-RA">
    <property type="protein sequence ID" value="ASIC017645-PA"/>
    <property type="gene ID" value="ASIC017645"/>
</dbReference>
<name>A0A084WHD4_ANOSI</name>
<reference evidence="2" key="2">
    <citation type="submission" date="2020-05" db="UniProtKB">
        <authorList>
            <consortium name="EnsemblMetazoa"/>
        </authorList>
    </citation>
    <scope>IDENTIFICATION</scope>
</reference>
<evidence type="ECO:0000313" key="1">
    <source>
        <dbReference type="EMBL" id="KFB49628.1"/>
    </source>
</evidence>
<organism evidence="1">
    <name type="scientific">Anopheles sinensis</name>
    <name type="common">Mosquito</name>
    <dbReference type="NCBI Taxonomy" id="74873"/>
    <lineage>
        <taxon>Eukaryota</taxon>
        <taxon>Metazoa</taxon>
        <taxon>Ecdysozoa</taxon>
        <taxon>Arthropoda</taxon>
        <taxon>Hexapoda</taxon>
        <taxon>Insecta</taxon>
        <taxon>Pterygota</taxon>
        <taxon>Neoptera</taxon>
        <taxon>Endopterygota</taxon>
        <taxon>Diptera</taxon>
        <taxon>Nematocera</taxon>
        <taxon>Culicoidea</taxon>
        <taxon>Culicidae</taxon>
        <taxon>Anophelinae</taxon>
        <taxon>Anopheles</taxon>
    </lineage>
</organism>
<proteinExistence type="predicted"/>
<dbReference type="Proteomes" id="UP000030765">
    <property type="component" value="Unassembled WGS sequence"/>
</dbReference>
<evidence type="ECO:0000313" key="3">
    <source>
        <dbReference type="Proteomes" id="UP000030765"/>
    </source>
</evidence>
<keyword evidence="3" id="KW-1185">Reference proteome</keyword>
<dbReference type="VEuPathDB" id="VectorBase:ASIC017645"/>
<sequence length="80" mass="8959">MICFTSSRHSEAESHQIITGQFRGVPFVNRHHRQMDPTNERFMSCIGSTSRADFGDKEHLLDASAPEKDDIKIKAAVAEA</sequence>